<sequence length="188" mass="21682">MFAASALPNMVQGYWISMFGHLWKSIHEEIRSFSQIERRTFSQCTNPNCDGSLIIQTQTVLEFLELDFQQGCLGEVIAKRRNELHAKCDACRSKEATVIRKRCFKPSRFIIVLNSNLETCVNMKVMLERSVIFDDALYKCKLAIVRKKGTEDVIAMEIDEDNQPNVDMHIYLFLLEQHSPMQNSGDIN</sequence>
<protein>
    <submittedName>
        <fullName evidence="2">USP domain-containing protein</fullName>
    </submittedName>
</protein>
<organism evidence="1 2">
    <name type="scientific">Caenorhabditis tropicalis</name>
    <dbReference type="NCBI Taxonomy" id="1561998"/>
    <lineage>
        <taxon>Eukaryota</taxon>
        <taxon>Metazoa</taxon>
        <taxon>Ecdysozoa</taxon>
        <taxon>Nematoda</taxon>
        <taxon>Chromadorea</taxon>
        <taxon>Rhabditida</taxon>
        <taxon>Rhabditina</taxon>
        <taxon>Rhabditomorpha</taxon>
        <taxon>Rhabditoidea</taxon>
        <taxon>Rhabditidae</taxon>
        <taxon>Peloderinae</taxon>
        <taxon>Caenorhabditis</taxon>
    </lineage>
</organism>
<dbReference type="Proteomes" id="UP000095282">
    <property type="component" value="Unplaced"/>
</dbReference>
<accession>A0A1I7T219</accession>
<keyword evidence="1" id="KW-1185">Reference proteome</keyword>
<evidence type="ECO:0000313" key="1">
    <source>
        <dbReference type="Proteomes" id="UP000095282"/>
    </source>
</evidence>
<name>A0A1I7T219_9PELO</name>
<dbReference type="WBParaSite" id="Csp11.Scaffold472.g1667.t2">
    <property type="protein sequence ID" value="Csp11.Scaffold472.g1667.t2"/>
    <property type="gene ID" value="Csp11.Scaffold472.g1667"/>
</dbReference>
<reference evidence="2" key="1">
    <citation type="submission" date="2016-11" db="UniProtKB">
        <authorList>
            <consortium name="WormBaseParasite"/>
        </authorList>
    </citation>
    <scope>IDENTIFICATION</scope>
</reference>
<evidence type="ECO:0000313" key="2">
    <source>
        <dbReference type="WBParaSite" id="Csp11.Scaffold472.g1667.t2"/>
    </source>
</evidence>
<proteinExistence type="predicted"/>
<dbReference type="AlphaFoldDB" id="A0A1I7T219"/>